<keyword evidence="3" id="KW-1185">Reference proteome</keyword>
<proteinExistence type="predicted"/>
<gene>
    <name evidence="2" type="ORF">CCMP2556_LOCUS16662</name>
</gene>
<protein>
    <recommendedName>
        <fullName evidence="1">Chalcone isomerase domain-containing protein</fullName>
    </recommendedName>
</protein>
<dbReference type="Pfam" id="PF16036">
    <property type="entry name" value="Chalcone_3"/>
    <property type="match status" value="1"/>
</dbReference>
<dbReference type="InterPro" id="IPR016087">
    <property type="entry name" value="Chalcone_isomerase"/>
</dbReference>
<evidence type="ECO:0000313" key="2">
    <source>
        <dbReference type="EMBL" id="CAK9027168.1"/>
    </source>
</evidence>
<dbReference type="SUPFAM" id="SSF54626">
    <property type="entry name" value="Chalcone isomerase"/>
    <property type="match status" value="1"/>
</dbReference>
<name>A0ABP0KLT1_9DINO</name>
<feature type="domain" description="Chalcone isomerase" evidence="1">
    <location>
        <begin position="130"/>
        <end position="292"/>
    </location>
</feature>
<evidence type="ECO:0000259" key="1">
    <source>
        <dbReference type="Pfam" id="PF16036"/>
    </source>
</evidence>
<dbReference type="Proteomes" id="UP001642484">
    <property type="component" value="Unassembled WGS sequence"/>
</dbReference>
<dbReference type="InterPro" id="IPR036298">
    <property type="entry name" value="Chalcone_isomerase_sf"/>
</dbReference>
<comment type="caution">
    <text evidence="2">The sequence shown here is derived from an EMBL/GenBank/DDBJ whole genome shotgun (WGS) entry which is preliminary data.</text>
</comment>
<organism evidence="2 3">
    <name type="scientific">Durusdinium trenchii</name>
    <dbReference type="NCBI Taxonomy" id="1381693"/>
    <lineage>
        <taxon>Eukaryota</taxon>
        <taxon>Sar</taxon>
        <taxon>Alveolata</taxon>
        <taxon>Dinophyceae</taxon>
        <taxon>Suessiales</taxon>
        <taxon>Symbiodiniaceae</taxon>
        <taxon>Durusdinium</taxon>
    </lineage>
</organism>
<reference evidence="2 3" key="1">
    <citation type="submission" date="2024-02" db="EMBL/GenBank/DDBJ databases">
        <authorList>
            <person name="Chen Y."/>
            <person name="Shah S."/>
            <person name="Dougan E. K."/>
            <person name="Thang M."/>
            <person name="Chan C."/>
        </authorList>
    </citation>
    <scope>NUCLEOTIDE SEQUENCE [LARGE SCALE GENOMIC DNA]</scope>
</reference>
<accession>A0ABP0KLT1</accession>
<sequence length="300" mass="33340">MSAWTASQDLLGATGLGRWKVEGLKTWQTTKWLRLVLARHAGLSASYVSAAVGAALVVGDLQDWWPRRLSSTSSSSPSSWPCPNSSDAFAVVQTLLRDDRWARGTMLEGEEVQAAEVEVQEEEASNFGLGGFQFQDFKVLHGQRLKAHGCCHLKYYGFEVCVAVLYLPEDAPAPRSGAEIMDSSLPKILELRYCRSFPGEHFRWVTRWAMSRNGHPTETDTAEAFNALYRDVTHGDCYTLGYHPAQGECGRVSLQLNGTELGAVEGRSFSEAIFSVWFGPKPFLEDLKQELLRPFTPSIE</sequence>
<dbReference type="EMBL" id="CAXAMN010008914">
    <property type="protein sequence ID" value="CAK9027168.1"/>
    <property type="molecule type" value="Genomic_DNA"/>
</dbReference>
<evidence type="ECO:0000313" key="3">
    <source>
        <dbReference type="Proteomes" id="UP001642484"/>
    </source>
</evidence>